<reference evidence="6 7" key="2">
    <citation type="submission" date="2018-06" db="EMBL/GenBank/DDBJ databases">
        <authorList>
            <consortium name="Pathogen Informatics"/>
            <person name="Doyle S."/>
        </authorList>
    </citation>
    <scope>NUCLEOTIDE SEQUENCE [LARGE SCALE GENOMIC DNA]</scope>
    <source>
        <strain evidence="3 6">NCTC10975</strain>
        <strain evidence="4 7">NCTC11938</strain>
    </source>
</reference>
<dbReference type="OrthoDB" id="289051at2"/>
<dbReference type="EMBL" id="UAUE01000033">
    <property type="protein sequence ID" value="SPZ03043.1"/>
    <property type="molecule type" value="Genomic_DNA"/>
</dbReference>
<evidence type="ECO:0000313" key="5">
    <source>
        <dbReference type="Proteomes" id="UP000195540"/>
    </source>
</evidence>
<evidence type="ECO:0000313" key="3">
    <source>
        <dbReference type="EMBL" id="SPZ03043.1"/>
    </source>
</evidence>
<evidence type="ECO:0008006" key="8">
    <source>
        <dbReference type="Google" id="ProtNLM"/>
    </source>
</evidence>
<dbReference type="GeneID" id="6803299"/>
<dbReference type="EMBL" id="CP021694">
    <property type="protein sequence ID" value="ARX34904.1"/>
    <property type="molecule type" value="Genomic_DNA"/>
</dbReference>
<dbReference type="AlphaFoldDB" id="A0A1Z1SV87"/>
<reference evidence="2 5" key="1">
    <citation type="submission" date="2017-05" db="EMBL/GenBank/DDBJ databases">
        <title>Whole genome sequencing of Proteus mirabilis AR_0155.</title>
        <authorList>
            <person name="Conlan S."/>
            <person name="Thomas P.J."/>
            <person name="Mullikin J."/>
            <person name="Frank K.M."/>
            <person name="Segre J.A."/>
        </authorList>
    </citation>
    <scope>NUCLEOTIDE SEQUENCE [LARGE SCALE GENOMIC DNA]</scope>
    <source>
        <strain evidence="2 5">AR_0155</strain>
    </source>
</reference>
<dbReference type="RefSeq" id="WP_004242961.1">
    <property type="nucleotide sequence ID" value="NZ_ABFCQN020000018.1"/>
</dbReference>
<dbReference type="STRING" id="584.AOUC001_09270"/>
<dbReference type="Proteomes" id="UP000251485">
    <property type="component" value="Unassembled WGS sequence"/>
</dbReference>
<dbReference type="Proteomes" id="UP000254191">
    <property type="component" value="Unassembled WGS sequence"/>
</dbReference>
<evidence type="ECO:0000313" key="7">
    <source>
        <dbReference type="Proteomes" id="UP000254191"/>
    </source>
</evidence>
<keyword evidence="1" id="KW-0472">Membrane</keyword>
<dbReference type="OMA" id="PNRCSIN"/>
<evidence type="ECO:0000256" key="1">
    <source>
        <dbReference type="SAM" id="Phobius"/>
    </source>
</evidence>
<dbReference type="Pfam" id="PF19617">
    <property type="entry name" value="DUF6122"/>
    <property type="match status" value="1"/>
</dbReference>
<evidence type="ECO:0000313" key="4">
    <source>
        <dbReference type="EMBL" id="SUC40676.1"/>
    </source>
</evidence>
<feature type="transmembrane region" description="Helical" evidence="1">
    <location>
        <begin position="62"/>
        <end position="82"/>
    </location>
</feature>
<dbReference type="Proteomes" id="UP000195540">
    <property type="component" value="Chromosome"/>
</dbReference>
<name>A0A1Z1SV87_PROMI</name>
<dbReference type="InterPro" id="IPR046125">
    <property type="entry name" value="DUF6122"/>
</dbReference>
<gene>
    <name evidence="2" type="ORF">AM402_12365</name>
    <name evidence="3" type="ORF">NCTC10975_04725</name>
    <name evidence="4" type="ORF">NCTC11938_04978</name>
</gene>
<organism evidence="3 6">
    <name type="scientific">Proteus mirabilis</name>
    <dbReference type="NCBI Taxonomy" id="584"/>
    <lineage>
        <taxon>Bacteria</taxon>
        <taxon>Pseudomonadati</taxon>
        <taxon>Pseudomonadota</taxon>
        <taxon>Gammaproteobacteria</taxon>
        <taxon>Enterobacterales</taxon>
        <taxon>Morganellaceae</taxon>
        <taxon>Proteus</taxon>
    </lineage>
</organism>
<protein>
    <recommendedName>
        <fullName evidence="8">Metal-dependent hydrolase</fullName>
    </recommendedName>
</protein>
<evidence type="ECO:0000313" key="2">
    <source>
        <dbReference type="EMBL" id="ARX34904.1"/>
    </source>
</evidence>
<proteinExistence type="predicted"/>
<accession>A0A1Z1SV87</accession>
<sequence length="132" mass="15137">MIFEIARTIIHYGLHFLAPIALAYLFWGKNWRLAALLMMSTMAIDIDHLFATPIFDPNRCSVGFHPLHTLWAAIVYIVLWFIPSWKWKAIAVGCLFHLLTDSVDCYLGGLKPDMAITISCNKLYSPETPFEY</sequence>
<evidence type="ECO:0000313" key="6">
    <source>
        <dbReference type="Proteomes" id="UP000251485"/>
    </source>
</evidence>
<keyword evidence="1" id="KW-1133">Transmembrane helix</keyword>
<feature type="transmembrane region" description="Helical" evidence="1">
    <location>
        <begin position="9"/>
        <end position="27"/>
    </location>
</feature>
<dbReference type="EMBL" id="UGTS01000006">
    <property type="protein sequence ID" value="SUC40676.1"/>
    <property type="molecule type" value="Genomic_DNA"/>
</dbReference>
<keyword evidence="1" id="KW-0812">Transmembrane</keyword>